<sequence>MCFQQGKDIMMPTAQNVCGPLCGYSLAHLRNYTIWRPGFNINEELARPREKLLFYAGSIQRGDGYTGRSSLFQLYSNHSDYLILNRKSGVRVPFYEAMRNADFCYSPLGQFGGDPDRYIPAIM</sequence>
<protein>
    <submittedName>
        <fullName evidence="1">Uncharacterized protein</fullName>
    </submittedName>
</protein>
<dbReference type="Proteomes" id="UP000815325">
    <property type="component" value="Unassembled WGS sequence"/>
</dbReference>
<organism evidence="1 2">
    <name type="scientific">Dunaliella salina</name>
    <name type="common">Green alga</name>
    <name type="synonym">Protococcus salinus</name>
    <dbReference type="NCBI Taxonomy" id="3046"/>
    <lineage>
        <taxon>Eukaryota</taxon>
        <taxon>Viridiplantae</taxon>
        <taxon>Chlorophyta</taxon>
        <taxon>core chlorophytes</taxon>
        <taxon>Chlorophyceae</taxon>
        <taxon>CS clade</taxon>
        <taxon>Chlamydomonadales</taxon>
        <taxon>Dunaliellaceae</taxon>
        <taxon>Dunaliella</taxon>
    </lineage>
</organism>
<dbReference type="EMBL" id="MU069592">
    <property type="protein sequence ID" value="KAF5838065.1"/>
    <property type="molecule type" value="Genomic_DNA"/>
</dbReference>
<gene>
    <name evidence="1" type="ORF">DUNSADRAFT_3436</name>
</gene>
<proteinExistence type="predicted"/>
<evidence type="ECO:0000313" key="2">
    <source>
        <dbReference type="Proteomes" id="UP000815325"/>
    </source>
</evidence>
<feature type="non-terminal residue" evidence="1">
    <location>
        <position position="123"/>
    </location>
</feature>
<keyword evidence="2" id="KW-1185">Reference proteome</keyword>
<accession>A0ABQ7GTX4</accession>
<comment type="caution">
    <text evidence="1">The sequence shown here is derived from an EMBL/GenBank/DDBJ whole genome shotgun (WGS) entry which is preliminary data.</text>
</comment>
<reference evidence="1" key="1">
    <citation type="submission" date="2017-08" db="EMBL/GenBank/DDBJ databases">
        <authorList>
            <person name="Polle J.E."/>
            <person name="Barry K."/>
            <person name="Cushman J."/>
            <person name="Schmutz J."/>
            <person name="Tran D."/>
            <person name="Hathwaick L.T."/>
            <person name="Yim W.C."/>
            <person name="Jenkins J."/>
            <person name="Mckie-Krisberg Z.M."/>
            <person name="Prochnik S."/>
            <person name="Lindquist E."/>
            <person name="Dockter R.B."/>
            <person name="Adam C."/>
            <person name="Molina H."/>
            <person name="Bunkerborg J."/>
            <person name="Jin E."/>
            <person name="Buchheim M."/>
            <person name="Magnuson J."/>
        </authorList>
    </citation>
    <scope>NUCLEOTIDE SEQUENCE</scope>
    <source>
        <strain evidence="1">CCAP 19/18</strain>
    </source>
</reference>
<evidence type="ECO:0000313" key="1">
    <source>
        <dbReference type="EMBL" id="KAF5838065.1"/>
    </source>
</evidence>
<name>A0ABQ7GTX4_DUNSA</name>